<dbReference type="InterPro" id="IPR036770">
    <property type="entry name" value="Ankyrin_rpt-contain_sf"/>
</dbReference>
<reference evidence="4" key="1">
    <citation type="submission" date="2023-04" db="EMBL/GenBank/DDBJ databases">
        <authorList>
            <person name="Vijverberg K."/>
            <person name="Xiong W."/>
            <person name="Schranz E."/>
        </authorList>
    </citation>
    <scope>NUCLEOTIDE SEQUENCE</scope>
</reference>
<feature type="domain" description="PGG" evidence="3">
    <location>
        <begin position="506"/>
        <end position="537"/>
    </location>
</feature>
<feature type="transmembrane region" description="Helical" evidence="2">
    <location>
        <begin position="593"/>
        <end position="613"/>
    </location>
</feature>
<evidence type="ECO:0000313" key="5">
    <source>
        <dbReference type="Proteomes" id="UP001177003"/>
    </source>
</evidence>
<feature type="region of interest" description="Disordered" evidence="1">
    <location>
        <begin position="1"/>
        <end position="21"/>
    </location>
</feature>
<organism evidence="4 5">
    <name type="scientific">Lactuca saligna</name>
    <name type="common">Willowleaf lettuce</name>
    <dbReference type="NCBI Taxonomy" id="75948"/>
    <lineage>
        <taxon>Eukaryota</taxon>
        <taxon>Viridiplantae</taxon>
        <taxon>Streptophyta</taxon>
        <taxon>Embryophyta</taxon>
        <taxon>Tracheophyta</taxon>
        <taxon>Spermatophyta</taxon>
        <taxon>Magnoliopsida</taxon>
        <taxon>eudicotyledons</taxon>
        <taxon>Gunneridae</taxon>
        <taxon>Pentapetalae</taxon>
        <taxon>asterids</taxon>
        <taxon>campanulids</taxon>
        <taxon>Asterales</taxon>
        <taxon>Asteraceae</taxon>
        <taxon>Cichorioideae</taxon>
        <taxon>Cichorieae</taxon>
        <taxon>Lactucinae</taxon>
        <taxon>Lactuca</taxon>
    </lineage>
</organism>
<proteinExistence type="predicted"/>
<keyword evidence="2" id="KW-1133">Transmembrane helix</keyword>
<dbReference type="AlphaFoldDB" id="A0AA35ZU35"/>
<feature type="transmembrane region" description="Helical" evidence="2">
    <location>
        <begin position="562"/>
        <end position="587"/>
    </location>
</feature>
<dbReference type="EMBL" id="OX465084">
    <property type="protein sequence ID" value="CAI9298791.1"/>
    <property type="molecule type" value="Genomic_DNA"/>
</dbReference>
<dbReference type="GO" id="GO:0016020">
    <property type="term" value="C:membrane"/>
    <property type="evidence" value="ECO:0007669"/>
    <property type="project" value="TreeGrafter"/>
</dbReference>
<dbReference type="SMART" id="SM00248">
    <property type="entry name" value="ANK"/>
    <property type="match status" value="6"/>
</dbReference>
<dbReference type="Proteomes" id="UP001177003">
    <property type="component" value="Chromosome 8"/>
</dbReference>
<evidence type="ECO:0000259" key="3">
    <source>
        <dbReference type="Pfam" id="PF13962"/>
    </source>
</evidence>
<dbReference type="Pfam" id="PF12796">
    <property type="entry name" value="Ank_2"/>
    <property type="match status" value="1"/>
</dbReference>
<name>A0AA35ZU35_LACSI</name>
<evidence type="ECO:0000313" key="4">
    <source>
        <dbReference type="EMBL" id="CAI9298791.1"/>
    </source>
</evidence>
<dbReference type="PANTHER" id="PTHR24177:SF472">
    <property type="entry name" value="PGG DOMAIN-CONTAINING PROTEIN"/>
    <property type="match status" value="1"/>
</dbReference>
<sequence length="689" mass="77705">MKQTGVQLAPIDEQKPITPQQQHEIIVPSQSRPPQPNLPASDLLTGSREAYIDIGVPLYEAAIKGDWKAAEAILEKDPKLVRSSITENHETALHVAASAIRTKQLQEFVENLVDKMDEKDLELQNNSSNTALCLAAAAGNVEMVKIMVNKNKKLLSIPGSQAMMPLYMAALFGQRDMVKYLYDKSKNLSDDGWTPQNRGWLLLKCVEADLFDIALKIVQDRPELASNGNVLGVLARKPDAFVETKTNVIWRKINSCFASIRLKVGAPEKENEALQLLRIIWKDIAKKPKNQIDDIIRGPPDPIKQDDKLHLGKEDQALQLLKLISENIVKMPIEIQKLVGSGGGTTSKPITRMPSMVNVKRTYSSRILFLAAEMGNTKFVVELIRQYPDLIWKVNDNNQSVFHIAVKHRHEGIYNLLYEIGSMKDLITPLKDQNENNMLHLVGKSAKRKRLQDVSGVALQMQRELLWFKEVEAMIPPSYRERKNKDGLTPHELFTKEHKDLVSQGEKWMKGTASQCMVVAALIATIVFAAAFTVPASILMFLSILTSRYAERDFLESLPKKLMLGLTSLFLSITSMTIAFSVSFFVLYREGLIWVPIVIGFLAVMPVFLFAWLQYPLLADVIHSTYGSRILSGSGSKNGYSLLMLTHHIKRSMAIKEYDKGYYLLLRRPGKHYKRLPLKNNRGEEVSSY</sequence>
<evidence type="ECO:0000256" key="2">
    <source>
        <dbReference type="SAM" id="Phobius"/>
    </source>
</evidence>
<keyword evidence="5" id="KW-1185">Reference proteome</keyword>
<dbReference type="Gene3D" id="1.25.40.20">
    <property type="entry name" value="Ankyrin repeat-containing domain"/>
    <property type="match status" value="2"/>
</dbReference>
<dbReference type="InterPro" id="IPR026961">
    <property type="entry name" value="PGG_dom"/>
</dbReference>
<keyword evidence="2" id="KW-0472">Membrane</keyword>
<dbReference type="PANTHER" id="PTHR24177">
    <property type="entry name" value="CASKIN"/>
    <property type="match status" value="1"/>
</dbReference>
<feature type="transmembrane region" description="Helical" evidence="2">
    <location>
        <begin position="517"/>
        <end position="542"/>
    </location>
</feature>
<dbReference type="InterPro" id="IPR002110">
    <property type="entry name" value="Ankyrin_rpt"/>
</dbReference>
<dbReference type="Pfam" id="PF13962">
    <property type="entry name" value="PGG"/>
    <property type="match status" value="1"/>
</dbReference>
<evidence type="ECO:0000256" key="1">
    <source>
        <dbReference type="SAM" id="MobiDB-lite"/>
    </source>
</evidence>
<dbReference type="SUPFAM" id="SSF48403">
    <property type="entry name" value="Ankyrin repeat"/>
    <property type="match status" value="1"/>
</dbReference>
<accession>A0AA35ZU35</accession>
<protein>
    <recommendedName>
        <fullName evidence="3">PGG domain-containing protein</fullName>
    </recommendedName>
</protein>
<gene>
    <name evidence="4" type="ORF">LSALG_LOCUS37535</name>
</gene>
<keyword evidence="2" id="KW-0812">Transmembrane</keyword>